<dbReference type="AlphaFoldDB" id="A0A1H7MQ61"/>
<evidence type="ECO:0000313" key="1">
    <source>
        <dbReference type="EMBL" id="SEL12978.1"/>
    </source>
</evidence>
<protein>
    <submittedName>
        <fullName evidence="1">Uncharacterized protein</fullName>
    </submittedName>
</protein>
<reference evidence="1 2" key="1">
    <citation type="submission" date="2016-10" db="EMBL/GenBank/DDBJ databases">
        <authorList>
            <person name="de Groot N.N."/>
        </authorList>
    </citation>
    <scope>NUCLEOTIDE SEQUENCE [LARGE SCALE GENOMIC DNA]</scope>
    <source>
        <strain evidence="1 2">KH2T6</strain>
    </source>
</reference>
<organism evidence="1 2">
    <name type="scientific">Ruminococcus albus</name>
    <dbReference type="NCBI Taxonomy" id="1264"/>
    <lineage>
        <taxon>Bacteria</taxon>
        <taxon>Bacillati</taxon>
        <taxon>Bacillota</taxon>
        <taxon>Clostridia</taxon>
        <taxon>Eubacteriales</taxon>
        <taxon>Oscillospiraceae</taxon>
        <taxon>Ruminococcus</taxon>
    </lineage>
</organism>
<evidence type="ECO:0000313" key="2">
    <source>
        <dbReference type="Proteomes" id="UP000186015"/>
    </source>
</evidence>
<sequence length="150" mass="15905">MYADYSFYTDTYLGDALTAANANKWLDRASDYVDTITFRRLETAFPEVEADAIRVKKAVCAVADALCYIDTQRRAGAASTNSDGKVTGAIASISSGKESVSYATGGTASIYSAAASNTAAQDSYTRYIVETYLANVPDANGVNLLYAGVD</sequence>
<dbReference type="RefSeq" id="WP_074834318.1">
    <property type="nucleotide sequence ID" value="NZ_FOAT01000012.1"/>
</dbReference>
<dbReference type="OrthoDB" id="1829112at2"/>
<gene>
    <name evidence="1" type="ORF">SAMN05216469_11279</name>
</gene>
<dbReference type="EMBL" id="FOAT01000012">
    <property type="protein sequence ID" value="SEL12978.1"/>
    <property type="molecule type" value="Genomic_DNA"/>
</dbReference>
<proteinExistence type="predicted"/>
<accession>A0A1H7MQ61</accession>
<dbReference type="Proteomes" id="UP000186015">
    <property type="component" value="Unassembled WGS sequence"/>
</dbReference>
<name>A0A1H7MQ61_RUMAL</name>